<reference evidence="2 3" key="1">
    <citation type="journal article" date="2023" name="G3 (Bethesda)">
        <title>A chromosome-level genome assembly of Zasmidium syzygii isolated from banana leaves.</title>
        <authorList>
            <person name="van Westerhoven A.C."/>
            <person name="Mehrabi R."/>
            <person name="Talebi R."/>
            <person name="Steentjes M.B.F."/>
            <person name="Corcolon B."/>
            <person name="Chong P.A."/>
            <person name="Kema G.H.J."/>
            <person name="Seidl M.F."/>
        </authorList>
    </citation>
    <scope>NUCLEOTIDE SEQUENCE [LARGE SCALE GENOMIC DNA]</scope>
    <source>
        <strain evidence="2 3">P124</strain>
    </source>
</reference>
<evidence type="ECO:0008006" key="4">
    <source>
        <dbReference type="Google" id="ProtNLM"/>
    </source>
</evidence>
<dbReference type="Proteomes" id="UP001305779">
    <property type="component" value="Unassembled WGS sequence"/>
</dbReference>
<feature type="region of interest" description="Disordered" evidence="1">
    <location>
        <begin position="144"/>
        <end position="172"/>
    </location>
</feature>
<sequence length="196" mass="22110">MNDCERISRSLNRHHDGKFGFVVWRCSYANDADWARFMERLTKHVHTQIDADPLGHKIKDHFAWDIMDNKEDLDGATKEQVRKKQNEWTNTVGGIPAYGRYTNGIYADQEVIDSVLNGDAPESTSSQDFCHPTAFVKVLDDQFEEQPEQLSPEAEPDDAVREKINSGDEGCPPVEVSVRISFGRTSADITKGLQAP</sequence>
<evidence type="ECO:0000313" key="3">
    <source>
        <dbReference type="Proteomes" id="UP001305779"/>
    </source>
</evidence>
<gene>
    <name evidence="2" type="ORF">PRZ48_003271</name>
</gene>
<comment type="caution">
    <text evidence="2">The sequence shown here is derived from an EMBL/GenBank/DDBJ whole genome shotgun (WGS) entry which is preliminary data.</text>
</comment>
<keyword evidence="3" id="KW-1185">Reference proteome</keyword>
<proteinExistence type="predicted"/>
<dbReference type="EMBL" id="JAXOVC010000002">
    <property type="protein sequence ID" value="KAK4505308.1"/>
    <property type="molecule type" value="Genomic_DNA"/>
</dbReference>
<name>A0ABR0EVW0_ZASCE</name>
<evidence type="ECO:0000313" key="2">
    <source>
        <dbReference type="EMBL" id="KAK4505308.1"/>
    </source>
</evidence>
<organism evidence="2 3">
    <name type="scientific">Zasmidium cellare</name>
    <name type="common">Wine cellar mold</name>
    <name type="synonym">Racodium cellare</name>
    <dbReference type="NCBI Taxonomy" id="395010"/>
    <lineage>
        <taxon>Eukaryota</taxon>
        <taxon>Fungi</taxon>
        <taxon>Dikarya</taxon>
        <taxon>Ascomycota</taxon>
        <taxon>Pezizomycotina</taxon>
        <taxon>Dothideomycetes</taxon>
        <taxon>Dothideomycetidae</taxon>
        <taxon>Mycosphaerellales</taxon>
        <taxon>Mycosphaerellaceae</taxon>
        <taxon>Zasmidium</taxon>
    </lineage>
</organism>
<protein>
    <recommendedName>
        <fullName evidence="4">Transposase</fullName>
    </recommendedName>
</protein>
<evidence type="ECO:0000256" key="1">
    <source>
        <dbReference type="SAM" id="MobiDB-lite"/>
    </source>
</evidence>
<accession>A0ABR0EVW0</accession>